<keyword evidence="1" id="KW-0488">Methylation</keyword>
<dbReference type="Gene3D" id="3.30.700.10">
    <property type="entry name" value="Glycoprotein, Type 4 Pilin"/>
    <property type="match status" value="1"/>
</dbReference>
<comment type="caution">
    <text evidence="3">The sequence shown here is derived from an EMBL/GenBank/DDBJ whole genome shotgun (WGS) entry which is preliminary data.</text>
</comment>
<keyword evidence="2" id="KW-0812">Transmembrane</keyword>
<dbReference type="InterPro" id="IPR012902">
    <property type="entry name" value="N_methyl_site"/>
</dbReference>
<dbReference type="NCBIfam" id="TIGR02532">
    <property type="entry name" value="IV_pilin_GFxxxE"/>
    <property type="match status" value="1"/>
</dbReference>
<dbReference type="InterPro" id="IPR000983">
    <property type="entry name" value="Bac_GSPG_pilin"/>
</dbReference>
<protein>
    <submittedName>
        <fullName evidence="3">Uncharacterized protein</fullName>
    </submittedName>
</protein>
<dbReference type="PANTHER" id="PTHR30093:SF2">
    <property type="entry name" value="TYPE II SECRETION SYSTEM PROTEIN H"/>
    <property type="match status" value="1"/>
</dbReference>
<dbReference type="GO" id="GO:0015627">
    <property type="term" value="C:type II protein secretion system complex"/>
    <property type="evidence" value="ECO:0007669"/>
    <property type="project" value="InterPro"/>
</dbReference>
<dbReference type="Proteomes" id="UP000033935">
    <property type="component" value="Unassembled WGS sequence"/>
</dbReference>
<organism evidence="3 4">
    <name type="scientific">Candidatus Uhrbacteria bacterium GW2011_GWF2_39_13</name>
    <dbReference type="NCBI Taxonomy" id="1618995"/>
    <lineage>
        <taxon>Bacteria</taxon>
        <taxon>Candidatus Uhriibacteriota</taxon>
    </lineage>
</organism>
<dbReference type="PRINTS" id="PR00813">
    <property type="entry name" value="BCTERIALGSPG"/>
</dbReference>
<dbReference type="AlphaFoldDB" id="A0A0G0MKG4"/>
<reference evidence="3 4" key="1">
    <citation type="journal article" date="2015" name="Nature">
        <title>rRNA introns, odd ribosomes, and small enigmatic genomes across a large radiation of phyla.</title>
        <authorList>
            <person name="Brown C.T."/>
            <person name="Hug L.A."/>
            <person name="Thomas B.C."/>
            <person name="Sharon I."/>
            <person name="Castelle C.J."/>
            <person name="Singh A."/>
            <person name="Wilkins M.J."/>
            <person name="Williams K.H."/>
            <person name="Banfield J.F."/>
        </authorList>
    </citation>
    <scope>NUCLEOTIDE SEQUENCE [LARGE SCALE GENOMIC DNA]</scope>
</reference>
<proteinExistence type="predicted"/>
<evidence type="ECO:0000256" key="2">
    <source>
        <dbReference type="SAM" id="Phobius"/>
    </source>
</evidence>
<keyword evidence="2" id="KW-1133">Transmembrane helix</keyword>
<evidence type="ECO:0000313" key="3">
    <source>
        <dbReference type="EMBL" id="KKR03618.1"/>
    </source>
</evidence>
<sequence>MKTFFFNLFTLLELLIVIAVIAILASLFLPALNSAREKVKQISCLGNLRQLNLGMNYYADDNNSWFPEFPADPDALDCWDTRIKEYVNYKKYYENHVYWGSSSLFHCPSGKTVVSSTSTVQNTASRGYAMNRNVALNTYGNGRLHTNYKHNPKVMLLGEIWSLNYMEATILGKTSSIEYASATNEEHLAWRHKGEMNFIRKDSSGASSKIGNSTGENIVWYIREDERYYKNGVLCD</sequence>
<feature type="transmembrane region" description="Helical" evidence="2">
    <location>
        <begin position="6"/>
        <end position="32"/>
    </location>
</feature>
<accession>A0A0G0MKG4</accession>
<dbReference type="InterPro" id="IPR045584">
    <property type="entry name" value="Pilin-like"/>
</dbReference>
<evidence type="ECO:0000313" key="4">
    <source>
        <dbReference type="Proteomes" id="UP000033935"/>
    </source>
</evidence>
<evidence type="ECO:0000256" key="1">
    <source>
        <dbReference type="ARBA" id="ARBA00022481"/>
    </source>
</evidence>
<dbReference type="SUPFAM" id="SSF54523">
    <property type="entry name" value="Pili subunits"/>
    <property type="match status" value="1"/>
</dbReference>
<dbReference type="PANTHER" id="PTHR30093">
    <property type="entry name" value="GENERAL SECRETION PATHWAY PROTEIN G"/>
    <property type="match status" value="1"/>
</dbReference>
<dbReference type="EMBL" id="LBWG01000024">
    <property type="protein sequence ID" value="KKR03618.1"/>
    <property type="molecule type" value="Genomic_DNA"/>
</dbReference>
<keyword evidence="2" id="KW-0472">Membrane</keyword>
<name>A0A0G0MKG4_9BACT</name>
<dbReference type="GO" id="GO:0015628">
    <property type="term" value="P:protein secretion by the type II secretion system"/>
    <property type="evidence" value="ECO:0007669"/>
    <property type="project" value="InterPro"/>
</dbReference>
<gene>
    <name evidence="3" type="ORF">UT30_C0024G0013</name>
</gene>